<proteinExistence type="inferred from homology"/>
<sequence length="400" mass="45129">MNKIELLAPAGNLEKAKIAILYGADAVYIGGKQFSLRSRASNFSIDEIAELVKFANAHNSHVHVTVNMLPHESDLEGIEEYLKTLDLIGVHAIIVASPSIMMLAKKLGCKFEVHVSTQHSSTNSSAVRFWEEKGMDRVVLARECQMNDIRSICEENILPIEVFIHGGMCISFSGRCVLSNHMTLRDANRGGCAQSCRWKYHLMDGETELSDPTNLFSMSSKDLQAVDYIEDFIHMGVASLKIEGRMKSAYYLATVVSSYRMLIDYIYEHRHADEKIIERVKKEIAKAENRPTGPGFYSGLPGYKVQLYQDHDETVTQEYVAIVLDYDKASQLATLQVKNHFMPNQDLEIFGPHIQSTIVHVSDVYDSDKNVLEACNKPMQIVYTKWSGPIEVDAMIRKIR</sequence>
<dbReference type="Pfam" id="PF16325">
    <property type="entry name" value="Peptidase_U32_C"/>
    <property type="match status" value="1"/>
</dbReference>
<feature type="domain" description="Peptidase family U32 C-terminal" evidence="4">
    <location>
        <begin position="316"/>
        <end position="397"/>
    </location>
</feature>
<evidence type="ECO:0000256" key="2">
    <source>
        <dbReference type="ARBA" id="ARBA00022801"/>
    </source>
</evidence>
<dbReference type="Pfam" id="PF01136">
    <property type="entry name" value="Peptidase_U32"/>
    <property type="match status" value="1"/>
</dbReference>
<comment type="similarity">
    <text evidence="3">Belongs to the peptidase U32 family.</text>
</comment>
<dbReference type="InterPro" id="IPR051454">
    <property type="entry name" value="RNA/ubiquinone_mod_enzymes"/>
</dbReference>
<comment type="caution">
    <text evidence="5">The sequence shown here is derived from an EMBL/GenBank/DDBJ whole genome shotgun (WGS) entry which is preliminary data.</text>
</comment>
<dbReference type="InterPro" id="IPR001539">
    <property type="entry name" value="Peptidase_U32"/>
</dbReference>
<dbReference type="InterPro" id="IPR032525">
    <property type="entry name" value="Peptidase_U32_C"/>
</dbReference>
<keyword evidence="2" id="KW-0378">Hydrolase</keyword>
<dbReference type="GO" id="GO:0008233">
    <property type="term" value="F:peptidase activity"/>
    <property type="evidence" value="ECO:0007669"/>
    <property type="project" value="UniProtKB-KW"/>
</dbReference>
<reference evidence="5 6" key="1">
    <citation type="submission" date="2018-08" db="EMBL/GenBank/DDBJ databases">
        <title>A genome reference for cultivated species of the human gut microbiota.</title>
        <authorList>
            <person name="Zou Y."/>
            <person name="Xue W."/>
            <person name="Luo G."/>
        </authorList>
    </citation>
    <scope>NUCLEOTIDE SEQUENCE [LARGE SCALE GENOMIC DNA]</scope>
    <source>
        <strain evidence="5 6">AF15-20</strain>
    </source>
</reference>
<name>A0A395W7U2_9FIRM</name>
<dbReference type="Gene3D" id="2.40.30.10">
    <property type="entry name" value="Translation factors"/>
    <property type="match status" value="1"/>
</dbReference>
<dbReference type="PANTHER" id="PTHR30217">
    <property type="entry name" value="PEPTIDASE U32 FAMILY"/>
    <property type="match status" value="1"/>
</dbReference>
<dbReference type="Proteomes" id="UP000265489">
    <property type="component" value="Unassembled WGS sequence"/>
</dbReference>
<evidence type="ECO:0000256" key="1">
    <source>
        <dbReference type="ARBA" id="ARBA00022670"/>
    </source>
</evidence>
<evidence type="ECO:0000313" key="6">
    <source>
        <dbReference type="Proteomes" id="UP000265489"/>
    </source>
</evidence>
<dbReference type="PANTHER" id="PTHR30217:SF6">
    <property type="entry name" value="TRNA HYDROXYLATION PROTEIN P"/>
    <property type="match status" value="1"/>
</dbReference>
<protein>
    <submittedName>
        <fullName evidence="5">U32 family peptidase</fullName>
    </submittedName>
</protein>
<evidence type="ECO:0000256" key="3">
    <source>
        <dbReference type="ARBA" id="ARBA00038374"/>
    </source>
</evidence>
<evidence type="ECO:0000259" key="4">
    <source>
        <dbReference type="Pfam" id="PF16325"/>
    </source>
</evidence>
<dbReference type="RefSeq" id="WP_118326014.1">
    <property type="nucleotide sequence ID" value="NZ_QRYH01000045.1"/>
</dbReference>
<evidence type="ECO:0000313" key="5">
    <source>
        <dbReference type="EMBL" id="RGU88646.1"/>
    </source>
</evidence>
<dbReference type="GeneID" id="66580807"/>
<dbReference type="GO" id="GO:0006508">
    <property type="term" value="P:proteolysis"/>
    <property type="evidence" value="ECO:0007669"/>
    <property type="project" value="UniProtKB-KW"/>
</dbReference>
<keyword evidence="1" id="KW-0645">Protease</keyword>
<dbReference type="AlphaFoldDB" id="A0A395W7U2"/>
<gene>
    <name evidence="5" type="ORF">DWW32_12830</name>
</gene>
<organism evidence="5 6">
    <name type="scientific">Holdemanella biformis</name>
    <dbReference type="NCBI Taxonomy" id="1735"/>
    <lineage>
        <taxon>Bacteria</taxon>
        <taxon>Bacillati</taxon>
        <taxon>Bacillota</taxon>
        <taxon>Erysipelotrichia</taxon>
        <taxon>Erysipelotrichales</taxon>
        <taxon>Erysipelotrichaceae</taxon>
        <taxon>Holdemanella</taxon>
    </lineage>
</organism>
<dbReference type="EMBL" id="QRYQ01000044">
    <property type="protein sequence ID" value="RGU88646.1"/>
    <property type="molecule type" value="Genomic_DNA"/>
</dbReference>
<accession>A0A395W7U2</accession>